<gene>
    <name evidence="1" type="ORF">B0I36DRAFT_224651</name>
</gene>
<keyword evidence="2" id="KW-1185">Reference proteome</keyword>
<reference evidence="1" key="1">
    <citation type="journal article" date="2021" name="Nat. Commun.">
        <title>Genetic determinants of endophytism in the Arabidopsis root mycobiome.</title>
        <authorList>
            <person name="Mesny F."/>
            <person name="Miyauchi S."/>
            <person name="Thiergart T."/>
            <person name="Pickel B."/>
            <person name="Atanasova L."/>
            <person name="Karlsson M."/>
            <person name="Huettel B."/>
            <person name="Barry K.W."/>
            <person name="Haridas S."/>
            <person name="Chen C."/>
            <person name="Bauer D."/>
            <person name="Andreopoulos W."/>
            <person name="Pangilinan J."/>
            <person name="LaButti K."/>
            <person name="Riley R."/>
            <person name="Lipzen A."/>
            <person name="Clum A."/>
            <person name="Drula E."/>
            <person name="Henrissat B."/>
            <person name="Kohler A."/>
            <person name="Grigoriev I.V."/>
            <person name="Martin F.M."/>
            <person name="Hacquard S."/>
        </authorList>
    </citation>
    <scope>NUCLEOTIDE SEQUENCE</scope>
    <source>
        <strain evidence="1">MPI-CAGE-CH-0230</strain>
    </source>
</reference>
<dbReference type="Pfam" id="PF12013">
    <property type="entry name" value="OrsD"/>
    <property type="match status" value="1"/>
</dbReference>
<dbReference type="EMBL" id="JAGTJQ010000017">
    <property type="protein sequence ID" value="KAH7010606.1"/>
    <property type="molecule type" value="Genomic_DNA"/>
</dbReference>
<protein>
    <submittedName>
        <fullName evidence="1">Uncharacterized protein</fullName>
    </submittedName>
</protein>
<feature type="non-terminal residue" evidence="1">
    <location>
        <position position="1"/>
    </location>
</feature>
<organism evidence="1 2">
    <name type="scientific">Microdochium trichocladiopsis</name>
    <dbReference type="NCBI Taxonomy" id="1682393"/>
    <lineage>
        <taxon>Eukaryota</taxon>
        <taxon>Fungi</taxon>
        <taxon>Dikarya</taxon>
        <taxon>Ascomycota</taxon>
        <taxon>Pezizomycotina</taxon>
        <taxon>Sordariomycetes</taxon>
        <taxon>Xylariomycetidae</taxon>
        <taxon>Xylariales</taxon>
        <taxon>Microdochiaceae</taxon>
        <taxon>Microdochium</taxon>
    </lineage>
</organism>
<accession>A0A9P9BHD5</accession>
<dbReference type="AlphaFoldDB" id="A0A9P9BHD5"/>
<sequence length="89" mass="9707">EPAARVFLYEPARVLVCLHCKAAIRPGEKVTVHFRRKHKSKEDELQRIIQLAAAAATTVASTGGLVDPYMADLPADDNTPIQQLAVQEG</sequence>
<dbReference type="RefSeq" id="XP_046004137.1">
    <property type="nucleotide sequence ID" value="XM_046149056.1"/>
</dbReference>
<evidence type="ECO:0000313" key="1">
    <source>
        <dbReference type="EMBL" id="KAH7010606.1"/>
    </source>
</evidence>
<feature type="non-terminal residue" evidence="1">
    <location>
        <position position="89"/>
    </location>
</feature>
<dbReference type="InterPro" id="IPR022698">
    <property type="entry name" value="OrsD"/>
</dbReference>
<dbReference type="Proteomes" id="UP000756346">
    <property type="component" value="Unassembled WGS sequence"/>
</dbReference>
<comment type="caution">
    <text evidence="1">The sequence shown here is derived from an EMBL/GenBank/DDBJ whole genome shotgun (WGS) entry which is preliminary data.</text>
</comment>
<dbReference type="GeneID" id="70178602"/>
<proteinExistence type="predicted"/>
<evidence type="ECO:0000313" key="2">
    <source>
        <dbReference type="Proteomes" id="UP000756346"/>
    </source>
</evidence>
<name>A0A9P9BHD5_9PEZI</name>